<dbReference type="InterPro" id="IPR053151">
    <property type="entry name" value="RNase_H-like"/>
</dbReference>
<organism evidence="2 3">
    <name type="scientific">Solanum verrucosum</name>
    <dbReference type="NCBI Taxonomy" id="315347"/>
    <lineage>
        <taxon>Eukaryota</taxon>
        <taxon>Viridiplantae</taxon>
        <taxon>Streptophyta</taxon>
        <taxon>Embryophyta</taxon>
        <taxon>Tracheophyta</taxon>
        <taxon>Spermatophyta</taxon>
        <taxon>Magnoliopsida</taxon>
        <taxon>eudicotyledons</taxon>
        <taxon>Gunneridae</taxon>
        <taxon>Pentapetalae</taxon>
        <taxon>asterids</taxon>
        <taxon>lamiids</taxon>
        <taxon>Solanales</taxon>
        <taxon>Solanaceae</taxon>
        <taxon>Solanoideae</taxon>
        <taxon>Solaneae</taxon>
        <taxon>Solanum</taxon>
    </lineage>
</organism>
<dbReference type="GO" id="GO:0004523">
    <property type="term" value="F:RNA-DNA hybrid ribonuclease activity"/>
    <property type="evidence" value="ECO:0007669"/>
    <property type="project" value="InterPro"/>
</dbReference>
<proteinExistence type="predicted"/>
<dbReference type="Pfam" id="PF13456">
    <property type="entry name" value="RVT_3"/>
    <property type="match status" value="1"/>
</dbReference>
<name>A0AAF0ZR90_SOLVR</name>
<dbReference type="AlphaFoldDB" id="A0AAF0ZR90"/>
<feature type="domain" description="RNase H type-1" evidence="1">
    <location>
        <begin position="1"/>
        <end position="75"/>
    </location>
</feature>
<dbReference type="CDD" id="cd06222">
    <property type="entry name" value="RNase_H_like"/>
    <property type="match status" value="1"/>
</dbReference>
<reference evidence="2" key="1">
    <citation type="submission" date="2023-08" db="EMBL/GenBank/DDBJ databases">
        <title>A de novo genome assembly of Solanum verrucosum Schlechtendal, a Mexican diploid species geographically isolated from the other diploid A-genome species in potato relatives.</title>
        <authorList>
            <person name="Hosaka K."/>
        </authorList>
    </citation>
    <scope>NUCLEOTIDE SEQUENCE</scope>
    <source>
        <tissue evidence="2">Young leaves</tissue>
    </source>
</reference>
<keyword evidence="3" id="KW-1185">Reference proteome</keyword>
<evidence type="ECO:0000313" key="3">
    <source>
        <dbReference type="Proteomes" id="UP001234989"/>
    </source>
</evidence>
<dbReference type="PANTHER" id="PTHR47723:SF24">
    <property type="entry name" value="RNASE H TYPE-1 DOMAIN-CONTAINING PROTEIN"/>
    <property type="match status" value="1"/>
</dbReference>
<dbReference type="SUPFAM" id="SSF53098">
    <property type="entry name" value="Ribonuclease H-like"/>
    <property type="match status" value="1"/>
</dbReference>
<dbReference type="InterPro" id="IPR012337">
    <property type="entry name" value="RNaseH-like_sf"/>
</dbReference>
<dbReference type="InterPro" id="IPR036397">
    <property type="entry name" value="RNaseH_sf"/>
</dbReference>
<dbReference type="Proteomes" id="UP001234989">
    <property type="component" value="Chromosome 9"/>
</dbReference>
<evidence type="ECO:0000313" key="2">
    <source>
        <dbReference type="EMBL" id="WMV46595.1"/>
    </source>
</evidence>
<evidence type="ECO:0000259" key="1">
    <source>
        <dbReference type="Pfam" id="PF13456"/>
    </source>
</evidence>
<sequence length="124" mass="14565">MAIWKALQYCINHGFSNIQLETDSLSLKLIIKSTWKVPWEITEKIKEIKEMMNQLKVQIEHTFREANQLADHITNTTISQAELQQFHSFNQLSSMGRRILNMDKRGIPTIRIKTRKIIVNQNQS</sequence>
<dbReference type="Gene3D" id="3.30.420.10">
    <property type="entry name" value="Ribonuclease H-like superfamily/Ribonuclease H"/>
    <property type="match status" value="1"/>
</dbReference>
<gene>
    <name evidence="2" type="ORF">MTR67_039980</name>
</gene>
<accession>A0AAF0ZR90</accession>
<dbReference type="EMBL" id="CP133620">
    <property type="protein sequence ID" value="WMV46595.1"/>
    <property type="molecule type" value="Genomic_DNA"/>
</dbReference>
<protein>
    <recommendedName>
        <fullName evidence="1">RNase H type-1 domain-containing protein</fullName>
    </recommendedName>
</protein>
<dbReference type="PANTHER" id="PTHR47723">
    <property type="entry name" value="OS05G0353850 PROTEIN"/>
    <property type="match status" value="1"/>
</dbReference>
<dbReference type="GO" id="GO:0003676">
    <property type="term" value="F:nucleic acid binding"/>
    <property type="evidence" value="ECO:0007669"/>
    <property type="project" value="InterPro"/>
</dbReference>
<dbReference type="InterPro" id="IPR044730">
    <property type="entry name" value="RNase_H-like_dom_plant"/>
</dbReference>
<dbReference type="InterPro" id="IPR002156">
    <property type="entry name" value="RNaseH_domain"/>
</dbReference>